<dbReference type="GO" id="GO:0008930">
    <property type="term" value="F:methylthioadenosine nucleosidase activity"/>
    <property type="evidence" value="ECO:0007669"/>
    <property type="project" value="InterPro"/>
</dbReference>
<keyword evidence="5" id="KW-0486">Methionine biosynthesis</keyword>
<evidence type="ECO:0000313" key="9">
    <source>
        <dbReference type="Proteomes" id="UP000184159"/>
    </source>
</evidence>
<dbReference type="GO" id="GO:0008782">
    <property type="term" value="F:adenosylhomocysteine nucleosidase activity"/>
    <property type="evidence" value="ECO:0007669"/>
    <property type="project" value="UniProtKB-EC"/>
</dbReference>
<dbReference type="SUPFAM" id="SSF53167">
    <property type="entry name" value="Purine and uridine phosphorylases"/>
    <property type="match status" value="1"/>
</dbReference>
<dbReference type="CDD" id="cd09008">
    <property type="entry name" value="MTAN"/>
    <property type="match status" value="1"/>
</dbReference>
<keyword evidence="9" id="KW-1185">Reference proteome</keyword>
<dbReference type="Proteomes" id="UP000184159">
    <property type="component" value="Unassembled WGS sequence"/>
</dbReference>
<dbReference type="GO" id="GO:0019284">
    <property type="term" value="P:L-methionine salvage from S-adenosylmethionine"/>
    <property type="evidence" value="ECO:0007669"/>
    <property type="project" value="TreeGrafter"/>
</dbReference>
<evidence type="ECO:0000256" key="6">
    <source>
        <dbReference type="SAM" id="SignalP"/>
    </source>
</evidence>
<organism evidence="8 9">
    <name type="scientific">Vibrio gazogenes DSM 21264 = NBRC 103151</name>
    <dbReference type="NCBI Taxonomy" id="1123492"/>
    <lineage>
        <taxon>Bacteria</taxon>
        <taxon>Pseudomonadati</taxon>
        <taxon>Pseudomonadota</taxon>
        <taxon>Gammaproteobacteria</taxon>
        <taxon>Vibrionales</taxon>
        <taxon>Vibrionaceae</taxon>
        <taxon>Vibrio</taxon>
    </lineage>
</organism>
<dbReference type="Pfam" id="PF01048">
    <property type="entry name" value="PNP_UDP_1"/>
    <property type="match status" value="1"/>
</dbReference>
<evidence type="ECO:0000313" key="8">
    <source>
        <dbReference type="EMBL" id="SHE59194.1"/>
    </source>
</evidence>
<dbReference type="InterPro" id="IPR035994">
    <property type="entry name" value="Nucleoside_phosphorylase_sf"/>
</dbReference>
<feature type="signal peptide" evidence="6">
    <location>
        <begin position="1"/>
        <end position="18"/>
    </location>
</feature>
<dbReference type="PANTHER" id="PTHR46832">
    <property type="entry name" value="5'-METHYLTHIOADENOSINE/S-ADENOSYLHOMOCYSTEINE NUCLEOSIDASE"/>
    <property type="match status" value="1"/>
</dbReference>
<dbReference type="RefSeq" id="WP_072955275.1">
    <property type="nucleotide sequence ID" value="NZ_FQUH01000002.1"/>
</dbReference>
<dbReference type="GO" id="GO:0009164">
    <property type="term" value="P:nucleoside catabolic process"/>
    <property type="evidence" value="ECO:0007669"/>
    <property type="project" value="InterPro"/>
</dbReference>
<evidence type="ECO:0000256" key="1">
    <source>
        <dbReference type="ARBA" id="ARBA00004945"/>
    </source>
</evidence>
<dbReference type="InterPro" id="IPR000845">
    <property type="entry name" value="Nucleoside_phosphorylase_d"/>
</dbReference>
<dbReference type="NCBIfam" id="TIGR01704">
    <property type="entry name" value="MTA_SAH-Nsdase"/>
    <property type="match status" value="1"/>
</dbReference>
<evidence type="ECO:0000256" key="3">
    <source>
        <dbReference type="ARBA" id="ARBA00022605"/>
    </source>
</evidence>
<evidence type="ECO:0000256" key="4">
    <source>
        <dbReference type="ARBA" id="ARBA00022801"/>
    </source>
</evidence>
<dbReference type="GO" id="GO:0005829">
    <property type="term" value="C:cytosol"/>
    <property type="evidence" value="ECO:0007669"/>
    <property type="project" value="TreeGrafter"/>
</dbReference>
<dbReference type="NCBIfam" id="NF004079">
    <property type="entry name" value="PRK05584.1"/>
    <property type="match status" value="1"/>
</dbReference>
<evidence type="ECO:0000256" key="2">
    <source>
        <dbReference type="ARBA" id="ARBA00011974"/>
    </source>
</evidence>
<reference evidence="9" key="1">
    <citation type="submission" date="2016-11" db="EMBL/GenBank/DDBJ databases">
        <authorList>
            <person name="Varghese N."/>
            <person name="Submissions S."/>
        </authorList>
    </citation>
    <scope>NUCLEOTIDE SEQUENCE [LARGE SCALE GENOMIC DNA]</scope>
    <source>
        <strain evidence="9">DSM 21264</strain>
    </source>
</reference>
<name>A0A1M4UR71_VIBGA</name>
<feature type="chain" id="PRO_5012296265" description="adenosylhomocysteine nucleosidase" evidence="6">
    <location>
        <begin position="19"/>
        <end position="249"/>
    </location>
</feature>
<keyword evidence="6" id="KW-0732">Signal</keyword>
<protein>
    <recommendedName>
        <fullName evidence="2">adenosylhomocysteine nucleosidase</fullName>
        <ecNumber evidence="2">3.2.2.9</ecNumber>
    </recommendedName>
</protein>
<dbReference type="InterPro" id="IPR010049">
    <property type="entry name" value="MTA_SAH_Nsdase"/>
</dbReference>
<keyword evidence="4" id="KW-0378">Hydrolase</keyword>
<dbReference type="UniPathway" id="UPA00904">
    <property type="reaction ID" value="UER00871"/>
</dbReference>
<dbReference type="AlphaFoldDB" id="A0A1M4UR71"/>
<dbReference type="EC" id="3.2.2.9" evidence="2"/>
<dbReference type="Gene3D" id="3.40.50.1580">
    <property type="entry name" value="Nucleoside phosphorylase domain"/>
    <property type="match status" value="1"/>
</dbReference>
<feature type="domain" description="Nucleoside phosphorylase" evidence="7">
    <location>
        <begin position="22"/>
        <end position="241"/>
    </location>
</feature>
<dbReference type="GO" id="GO:0019509">
    <property type="term" value="P:L-methionine salvage from methylthioadenosine"/>
    <property type="evidence" value="ECO:0007669"/>
    <property type="project" value="UniProtKB-UniPathway"/>
</dbReference>
<accession>A0A1M4UR71</accession>
<comment type="pathway">
    <text evidence="1">Amino-acid biosynthesis; L-methionine biosynthesis via salvage pathway; S-methyl-5-thio-alpha-D-ribose 1-phosphate from S-methyl-5'-thioadenosine (hydrolase route): step 1/2.</text>
</comment>
<sequence length="249" mass="26892">MFRIFALLLTLFSFNCFASVARIAIVGAMDVEIEGILPKLTNVKHKTIGNHIFYIGELNKKPVIVTKSGVGKVNAALTTTLLASKFNVTSIIFTGIAGACSPDLEPMDVVISTALVQHDVDLTAFGNPIGLLDGYENREFLPSESLVNQALKAAHSVLGEDKVTTGTIVSGDQFIADKKKVAFLYQEFQAKAVEMEGAALAQVADQFNIPYVVIRTISDKADGSASLTYDEMKNTTAHNSISILLEMFK</sequence>
<evidence type="ECO:0000256" key="5">
    <source>
        <dbReference type="ARBA" id="ARBA00023167"/>
    </source>
</evidence>
<dbReference type="PANTHER" id="PTHR46832:SF1">
    <property type="entry name" value="5'-METHYLTHIOADENOSINE_S-ADENOSYLHOMOCYSTEINE NUCLEOSIDASE"/>
    <property type="match status" value="1"/>
</dbReference>
<dbReference type="EMBL" id="FQUH01000002">
    <property type="protein sequence ID" value="SHE59194.1"/>
    <property type="molecule type" value="Genomic_DNA"/>
</dbReference>
<evidence type="ECO:0000259" key="7">
    <source>
        <dbReference type="Pfam" id="PF01048"/>
    </source>
</evidence>
<keyword evidence="3" id="KW-0028">Amino-acid biosynthesis</keyword>
<gene>
    <name evidence="8" type="ORF">SAMN02745781_00540</name>
</gene>
<proteinExistence type="predicted"/>